<dbReference type="PANTHER" id="PTHR43685">
    <property type="entry name" value="GLYCOSYLTRANSFERASE"/>
    <property type="match status" value="1"/>
</dbReference>
<dbReference type="InterPro" id="IPR029044">
    <property type="entry name" value="Nucleotide-diphossugar_trans"/>
</dbReference>
<dbReference type="RefSeq" id="WP_062179780.1">
    <property type="nucleotide sequence ID" value="NZ_BBXL01000008.1"/>
</dbReference>
<dbReference type="Pfam" id="PF00535">
    <property type="entry name" value="Glycos_transf_2"/>
    <property type="match status" value="1"/>
</dbReference>
<gene>
    <name evidence="2" type="ORF">SAMN05444362_10950</name>
</gene>
<evidence type="ECO:0000259" key="1">
    <source>
        <dbReference type="Pfam" id="PF00535"/>
    </source>
</evidence>
<keyword evidence="2" id="KW-0808">Transferase</keyword>
<organism evidence="2 3">
    <name type="scientific">Dysgonomonas macrotermitis</name>
    <dbReference type="NCBI Taxonomy" id="1346286"/>
    <lineage>
        <taxon>Bacteria</taxon>
        <taxon>Pseudomonadati</taxon>
        <taxon>Bacteroidota</taxon>
        <taxon>Bacteroidia</taxon>
        <taxon>Bacteroidales</taxon>
        <taxon>Dysgonomonadaceae</taxon>
        <taxon>Dysgonomonas</taxon>
    </lineage>
</organism>
<protein>
    <submittedName>
        <fullName evidence="2">Glycosyltransferase involved in cell wall bisynthesis</fullName>
    </submittedName>
</protein>
<dbReference type="STRING" id="1346286.SAMN05444362_10950"/>
<dbReference type="InterPro" id="IPR050834">
    <property type="entry name" value="Glycosyltransf_2"/>
</dbReference>
<name>A0A1M5DTG1_9BACT</name>
<evidence type="ECO:0000313" key="3">
    <source>
        <dbReference type="Proteomes" id="UP000184480"/>
    </source>
</evidence>
<dbReference type="Gene3D" id="3.90.550.10">
    <property type="entry name" value="Spore Coat Polysaccharide Biosynthesis Protein SpsA, Chain A"/>
    <property type="match status" value="1"/>
</dbReference>
<evidence type="ECO:0000313" key="2">
    <source>
        <dbReference type="EMBL" id="SHF70239.1"/>
    </source>
</evidence>
<proteinExistence type="predicted"/>
<feature type="domain" description="Glycosyltransferase 2-like" evidence="1">
    <location>
        <begin position="8"/>
        <end position="137"/>
    </location>
</feature>
<dbReference type="EMBL" id="FQUC01000009">
    <property type="protein sequence ID" value="SHF70239.1"/>
    <property type="molecule type" value="Genomic_DNA"/>
</dbReference>
<dbReference type="PANTHER" id="PTHR43685:SF2">
    <property type="entry name" value="GLYCOSYLTRANSFERASE 2-LIKE DOMAIN-CONTAINING PROTEIN"/>
    <property type="match status" value="1"/>
</dbReference>
<sequence>MLETPLISIIVPCYNQAQYLPETLQSVLDQELLQWECLIVNDGSPDNTGDIAKQWCAKDTRFKYLEKANGGLADARNYGIRHAQGKYILPLDSDDKISPTYTKEAIAILDNNASVKLVCCRAMLFDGDNEEWKLLPYSYENLLFVRNCMHCSSVYRNSDYNNTQGYNTNMKGGWEDYDFWIGLLEREDKVIFLDKIHFYYRTKEVSMRTQISKDMEDCLRKQIFKNHIDKYLAEIDPIEQYRELKECRMVESSLQYRIGAFISAPVRIIRSIFNK</sequence>
<reference evidence="3" key="1">
    <citation type="submission" date="2016-11" db="EMBL/GenBank/DDBJ databases">
        <authorList>
            <person name="Varghese N."/>
            <person name="Submissions S."/>
        </authorList>
    </citation>
    <scope>NUCLEOTIDE SEQUENCE [LARGE SCALE GENOMIC DNA]</scope>
    <source>
        <strain evidence="3">DSM 27370</strain>
    </source>
</reference>
<dbReference type="AlphaFoldDB" id="A0A1M5DTG1"/>
<dbReference type="InterPro" id="IPR001173">
    <property type="entry name" value="Glyco_trans_2-like"/>
</dbReference>
<keyword evidence="3" id="KW-1185">Reference proteome</keyword>
<dbReference type="SUPFAM" id="SSF53448">
    <property type="entry name" value="Nucleotide-diphospho-sugar transferases"/>
    <property type="match status" value="1"/>
</dbReference>
<dbReference type="Proteomes" id="UP000184480">
    <property type="component" value="Unassembled WGS sequence"/>
</dbReference>
<dbReference type="GO" id="GO:0016740">
    <property type="term" value="F:transferase activity"/>
    <property type="evidence" value="ECO:0007669"/>
    <property type="project" value="UniProtKB-KW"/>
</dbReference>
<accession>A0A1M5DTG1</accession>
<dbReference type="OrthoDB" id="6307329at2"/>